<protein>
    <submittedName>
        <fullName evidence="2">Uncharacterized protein</fullName>
    </submittedName>
</protein>
<name>A0A0Q9WNJ5_DROWI</name>
<organism evidence="2 4">
    <name type="scientific">Drosophila willistoni</name>
    <name type="common">Fruit fly</name>
    <dbReference type="NCBI Taxonomy" id="7260"/>
    <lineage>
        <taxon>Eukaryota</taxon>
        <taxon>Metazoa</taxon>
        <taxon>Ecdysozoa</taxon>
        <taxon>Arthropoda</taxon>
        <taxon>Hexapoda</taxon>
        <taxon>Insecta</taxon>
        <taxon>Pterygota</taxon>
        <taxon>Neoptera</taxon>
        <taxon>Endopterygota</taxon>
        <taxon>Diptera</taxon>
        <taxon>Brachycera</taxon>
        <taxon>Muscomorpha</taxon>
        <taxon>Ephydroidea</taxon>
        <taxon>Drosophilidae</taxon>
        <taxon>Drosophila</taxon>
        <taxon>Sophophora</taxon>
    </lineage>
</organism>
<dbReference type="InParanoid" id="A0A0Q9WNJ5"/>
<dbReference type="EMBL" id="CH960725">
    <property type="protein sequence ID" value="KRF97396.1"/>
    <property type="molecule type" value="Genomic_DNA"/>
</dbReference>
<evidence type="ECO:0000313" key="3">
    <source>
        <dbReference type="EMBL" id="KRG00429.1"/>
    </source>
</evidence>
<sequence length="55" mass="6121">MLDDVDETMHTTLYKELLFAVVYFQVLVHQTSGNLDRTTGEVVQTVAGGLQVSFC</sequence>
<dbReference type="AlphaFoldDB" id="A0A0Q9WNJ5"/>
<evidence type="ECO:0000313" key="1">
    <source>
        <dbReference type="EMBL" id="KRF97396.1"/>
    </source>
</evidence>
<reference evidence="2" key="3">
    <citation type="journal article" date="2008" name="Bioinformatics">
        <title>Assembly reconciliation.</title>
        <authorList>
            <person name="Zimin A.V."/>
            <person name="Smith D.R."/>
            <person name="Sutton G."/>
            <person name="Yorke J.A."/>
        </authorList>
    </citation>
    <scope>NUCLEOTIDE SEQUENCE</scope>
    <source>
        <strain evidence="2">TSC#14030-0811.24</strain>
    </source>
</reference>
<proteinExistence type="predicted"/>
<reference evidence="2" key="4">
    <citation type="submission" date="2015-11" db="EMBL/GenBank/DDBJ databases">
        <authorList>
            <consortium name="FlyBase"/>
        </authorList>
    </citation>
    <scope>NUCLEOTIDE SEQUENCE</scope>
    <source>
        <strain evidence="2">TSC#14030-0811.24</strain>
    </source>
</reference>
<reference evidence="2 4" key="2">
    <citation type="journal article" date="2007" name="Nature">
        <title>Evolution of genes and genomes on the Drosophila phylogeny.</title>
        <authorList>
            <consortium name="Drosophila 12 Genomes Consortium"/>
            <person name="Clark A.G."/>
            <person name="Eisen M.B."/>
            <person name="Smith D.R."/>
            <person name="Bergman C.M."/>
            <person name="Oliver B."/>
            <person name="Markow T.A."/>
            <person name="Kaufman T.C."/>
            <person name="Kellis M."/>
            <person name="Gelbart W."/>
            <person name="Iyer V.N."/>
            <person name="Pollard D.A."/>
            <person name="Sackton T.B."/>
            <person name="Larracuente A.M."/>
            <person name="Singh N.D."/>
            <person name="Abad J.P."/>
            <person name="Abt D.N."/>
            <person name="Adryan B."/>
            <person name="Aguade M."/>
            <person name="Akashi H."/>
            <person name="Anderson W.W."/>
            <person name="Aquadro C.F."/>
            <person name="Ardell D.H."/>
            <person name="Arguello R."/>
            <person name="Artieri C.G."/>
            <person name="Barbash D.A."/>
            <person name="Barker D."/>
            <person name="Barsanti P."/>
            <person name="Batterham P."/>
            <person name="Batzoglou S."/>
            <person name="Begun D."/>
            <person name="Bhutkar A."/>
            <person name="Blanco E."/>
            <person name="Bosak S.A."/>
            <person name="Bradley R.K."/>
            <person name="Brand A.D."/>
            <person name="Brent M.R."/>
            <person name="Brooks A.N."/>
            <person name="Brown R.H."/>
            <person name="Butlin R.K."/>
            <person name="Caggese C."/>
            <person name="Calvi B.R."/>
            <person name="Bernardo de Carvalho A."/>
            <person name="Caspi A."/>
            <person name="Castrezana S."/>
            <person name="Celniker S.E."/>
            <person name="Chang J.L."/>
            <person name="Chapple C."/>
            <person name="Chatterji S."/>
            <person name="Chinwalla A."/>
            <person name="Civetta A."/>
            <person name="Clifton S.W."/>
            <person name="Comeron J.M."/>
            <person name="Costello J.C."/>
            <person name="Coyne J.A."/>
            <person name="Daub J."/>
            <person name="David R.G."/>
            <person name="Delcher A.L."/>
            <person name="Delehaunty K."/>
            <person name="Do C.B."/>
            <person name="Ebling H."/>
            <person name="Edwards K."/>
            <person name="Eickbush T."/>
            <person name="Evans J.D."/>
            <person name="Filipski A."/>
            <person name="Findeiss S."/>
            <person name="Freyhult E."/>
            <person name="Fulton L."/>
            <person name="Fulton R."/>
            <person name="Garcia A.C."/>
            <person name="Gardiner A."/>
            <person name="Garfield D.A."/>
            <person name="Garvin B.E."/>
            <person name="Gibson G."/>
            <person name="Gilbert D."/>
            <person name="Gnerre S."/>
            <person name="Godfrey J."/>
            <person name="Good R."/>
            <person name="Gotea V."/>
            <person name="Gravely B."/>
            <person name="Greenberg A.J."/>
            <person name="Griffiths-Jones S."/>
            <person name="Gross S."/>
            <person name="Guigo R."/>
            <person name="Gustafson E.A."/>
            <person name="Haerty W."/>
            <person name="Hahn M.W."/>
            <person name="Halligan D.L."/>
            <person name="Halpern A.L."/>
            <person name="Halter G.M."/>
            <person name="Han M.V."/>
            <person name="Heger A."/>
            <person name="Hillier L."/>
            <person name="Hinrichs A.S."/>
            <person name="Holmes I."/>
            <person name="Hoskins R.A."/>
            <person name="Hubisz M.J."/>
            <person name="Hultmark D."/>
            <person name="Huntley M.A."/>
            <person name="Jaffe D.B."/>
            <person name="Jagadeeshan S."/>
            <person name="Jeck W.R."/>
            <person name="Johnson J."/>
            <person name="Jones C.D."/>
            <person name="Jordan W.C."/>
            <person name="Karpen G.H."/>
            <person name="Kataoka E."/>
            <person name="Keightley P.D."/>
            <person name="Kheradpour P."/>
            <person name="Kirkness E.F."/>
            <person name="Koerich L.B."/>
            <person name="Kristiansen K."/>
            <person name="Kudrna D."/>
            <person name="Kulathinal R.J."/>
            <person name="Kumar S."/>
            <person name="Kwok R."/>
            <person name="Lander E."/>
            <person name="Langley C.H."/>
            <person name="Lapoint R."/>
            <person name="Lazzaro B.P."/>
            <person name="Lee S.J."/>
            <person name="Levesque L."/>
            <person name="Li R."/>
            <person name="Lin C.F."/>
            <person name="Lin M.F."/>
            <person name="Lindblad-Toh K."/>
            <person name="Llopart A."/>
            <person name="Long M."/>
            <person name="Low L."/>
            <person name="Lozovsky E."/>
            <person name="Lu J."/>
            <person name="Luo M."/>
            <person name="Machado C.A."/>
            <person name="Makalowski W."/>
            <person name="Marzo M."/>
            <person name="Matsuda M."/>
            <person name="Matzkin L."/>
            <person name="McAllister B."/>
            <person name="McBride C.S."/>
            <person name="McKernan B."/>
            <person name="McKernan K."/>
            <person name="Mendez-Lago M."/>
            <person name="Minx P."/>
            <person name="Mollenhauer M.U."/>
            <person name="Montooth K."/>
            <person name="Mount S.M."/>
            <person name="Mu X."/>
            <person name="Myers E."/>
            <person name="Negre B."/>
            <person name="Newfeld S."/>
            <person name="Nielsen R."/>
            <person name="Noor M.A."/>
            <person name="O'Grady P."/>
            <person name="Pachter L."/>
            <person name="Papaceit M."/>
            <person name="Parisi M.J."/>
            <person name="Parisi M."/>
            <person name="Parts L."/>
            <person name="Pedersen J.S."/>
            <person name="Pesole G."/>
            <person name="Phillippy A.M."/>
            <person name="Ponting C.P."/>
            <person name="Pop M."/>
            <person name="Porcelli D."/>
            <person name="Powell J.R."/>
            <person name="Prohaska S."/>
            <person name="Pruitt K."/>
            <person name="Puig M."/>
            <person name="Quesneville H."/>
            <person name="Ram K.R."/>
            <person name="Rand D."/>
            <person name="Rasmussen M.D."/>
            <person name="Reed L.K."/>
            <person name="Reenan R."/>
            <person name="Reily A."/>
            <person name="Remington K.A."/>
            <person name="Rieger T.T."/>
            <person name="Ritchie M.G."/>
            <person name="Robin C."/>
            <person name="Rogers Y.H."/>
            <person name="Rohde C."/>
            <person name="Rozas J."/>
            <person name="Rubenfield M.J."/>
            <person name="Ruiz A."/>
            <person name="Russo S."/>
            <person name="Salzberg S.L."/>
            <person name="Sanchez-Gracia A."/>
            <person name="Saranga D.J."/>
            <person name="Sato H."/>
            <person name="Schaeffer S.W."/>
            <person name="Schatz M.C."/>
            <person name="Schlenke T."/>
            <person name="Schwartz R."/>
            <person name="Segarra C."/>
            <person name="Singh R.S."/>
            <person name="Sirot L."/>
            <person name="Sirota M."/>
            <person name="Sisneros N.B."/>
            <person name="Smith C.D."/>
            <person name="Smith T.F."/>
            <person name="Spieth J."/>
            <person name="Stage D.E."/>
            <person name="Stark A."/>
            <person name="Stephan W."/>
            <person name="Strausberg R.L."/>
            <person name="Strempel S."/>
            <person name="Sturgill D."/>
            <person name="Sutton G."/>
            <person name="Sutton G.G."/>
            <person name="Tao W."/>
            <person name="Teichmann S."/>
            <person name="Tobari Y.N."/>
            <person name="Tomimura Y."/>
            <person name="Tsolas J.M."/>
            <person name="Valente V.L."/>
            <person name="Venter E."/>
            <person name="Venter J.C."/>
            <person name="Vicario S."/>
            <person name="Vieira F.G."/>
            <person name="Vilella A.J."/>
            <person name="Villasante A."/>
            <person name="Walenz B."/>
            <person name="Wang J."/>
            <person name="Wasserman M."/>
            <person name="Watts T."/>
            <person name="Wilson D."/>
            <person name="Wilson R.K."/>
            <person name="Wing R.A."/>
            <person name="Wolfner M.F."/>
            <person name="Wong A."/>
            <person name="Wong G.K."/>
            <person name="Wu C.I."/>
            <person name="Wu G."/>
            <person name="Yamamoto D."/>
            <person name="Yang H.P."/>
            <person name="Yang S.P."/>
            <person name="Yorke J.A."/>
            <person name="Yoshida K."/>
            <person name="Zdobnov E."/>
            <person name="Zhang P."/>
            <person name="Zhang Y."/>
            <person name="Zimin A.V."/>
            <person name="Baldwin J."/>
            <person name="Abdouelleil A."/>
            <person name="Abdulkadir J."/>
            <person name="Abebe A."/>
            <person name="Abera B."/>
            <person name="Abreu J."/>
            <person name="Acer S.C."/>
            <person name="Aftuck L."/>
            <person name="Alexander A."/>
            <person name="An P."/>
            <person name="Anderson E."/>
            <person name="Anderson S."/>
            <person name="Arachi H."/>
            <person name="Azer M."/>
            <person name="Bachantsang P."/>
            <person name="Barry A."/>
            <person name="Bayul T."/>
            <person name="Berlin A."/>
            <person name="Bessette D."/>
            <person name="Bloom T."/>
            <person name="Blye J."/>
            <person name="Boguslavskiy L."/>
            <person name="Bonnet C."/>
            <person name="Boukhgalter B."/>
            <person name="Bourzgui I."/>
            <person name="Brown A."/>
            <person name="Cahill P."/>
            <person name="Channer S."/>
            <person name="Cheshatsang Y."/>
            <person name="Chuda L."/>
            <person name="Citroen M."/>
            <person name="Collymore A."/>
            <person name="Cooke P."/>
            <person name="Costello M."/>
            <person name="D'Aco K."/>
            <person name="Daza R."/>
            <person name="De Haan G."/>
            <person name="DeGray S."/>
            <person name="DeMaso C."/>
            <person name="Dhargay N."/>
            <person name="Dooley K."/>
            <person name="Dooley E."/>
            <person name="Doricent M."/>
            <person name="Dorje P."/>
            <person name="Dorjee K."/>
            <person name="Dupes A."/>
            <person name="Elong R."/>
            <person name="Falk J."/>
            <person name="Farina A."/>
            <person name="Faro S."/>
            <person name="Ferguson D."/>
            <person name="Fisher S."/>
            <person name="Foley C.D."/>
            <person name="Franke A."/>
            <person name="Friedrich D."/>
            <person name="Gadbois L."/>
            <person name="Gearin G."/>
            <person name="Gearin C.R."/>
            <person name="Giannoukos G."/>
            <person name="Goode T."/>
            <person name="Graham J."/>
            <person name="Grandbois E."/>
            <person name="Grewal S."/>
            <person name="Gyaltsen K."/>
            <person name="Hafez N."/>
            <person name="Hagos B."/>
            <person name="Hall J."/>
            <person name="Henson C."/>
            <person name="Hollinger A."/>
            <person name="Honan T."/>
            <person name="Huard M.D."/>
            <person name="Hughes L."/>
            <person name="Hurhula B."/>
            <person name="Husby M.E."/>
            <person name="Kamat A."/>
            <person name="Kanga B."/>
            <person name="Kashin S."/>
            <person name="Khazanovich D."/>
            <person name="Kisner P."/>
            <person name="Lance K."/>
            <person name="Lara M."/>
            <person name="Lee W."/>
            <person name="Lennon N."/>
            <person name="Letendre F."/>
            <person name="LeVine R."/>
            <person name="Lipovsky A."/>
            <person name="Liu X."/>
            <person name="Liu J."/>
            <person name="Liu S."/>
            <person name="Lokyitsang T."/>
            <person name="Lokyitsang Y."/>
            <person name="Lubonja R."/>
            <person name="Lui A."/>
            <person name="MacDonald P."/>
            <person name="Magnisalis V."/>
            <person name="Maru K."/>
            <person name="Matthews C."/>
            <person name="McCusker W."/>
            <person name="McDonough S."/>
            <person name="Mehta T."/>
            <person name="Meldrim J."/>
            <person name="Meneus L."/>
            <person name="Mihai O."/>
            <person name="Mihalev A."/>
            <person name="Mihova T."/>
            <person name="Mittelman R."/>
            <person name="Mlenga V."/>
            <person name="Montmayeur A."/>
            <person name="Mulrain L."/>
            <person name="Navidi A."/>
            <person name="Naylor J."/>
            <person name="Negash T."/>
            <person name="Nguyen T."/>
            <person name="Nguyen N."/>
            <person name="Nicol R."/>
            <person name="Norbu C."/>
            <person name="Norbu N."/>
            <person name="Novod N."/>
            <person name="O'Neill B."/>
            <person name="Osman S."/>
            <person name="Markiewicz E."/>
            <person name="Oyono O.L."/>
            <person name="Patti C."/>
            <person name="Phunkhang P."/>
            <person name="Pierre F."/>
            <person name="Priest M."/>
            <person name="Raghuraman S."/>
            <person name="Rege F."/>
            <person name="Reyes R."/>
            <person name="Rise C."/>
            <person name="Rogov P."/>
            <person name="Ross K."/>
            <person name="Ryan E."/>
            <person name="Settipalli S."/>
            <person name="Shea T."/>
            <person name="Sherpa N."/>
            <person name="Shi L."/>
            <person name="Shih D."/>
            <person name="Sparrow T."/>
            <person name="Spaulding J."/>
            <person name="Stalker J."/>
            <person name="Stange-Thomann N."/>
            <person name="Stavropoulos S."/>
            <person name="Stone C."/>
            <person name="Strader C."/>
            <person name="Tesfaye S."/>
            <person name="Thomson T."/>
            <person name="Thoulutsang Y."/>
            <person name="Thoulutsang D."/>
            <person name="Topham K."/>
            <person name="Topping I."/>
            <person name="Tsamla T."/>
            <person name="Vassiliev H."/>
            <person name="Vo A."/>
            <person name="Wangchuk T."/>
            <person name="Wangdi T."/>
            <person name="Weiand M."/>
            <person name="Wilkinson J."/>
            <person name="Wilson A."/>
            <person name="Yadav S."/>
            <person name="Young G."/>
            <person name="Yu Q."/>
            <person name="Zembek L."/>
            <person name="Zhong D."/>
            <person name="Zimmer A."/>
            <person name="Zwirko Z."/>
            <person name="Jaffe D.B."/>
            <person name="Alvarez P."/>
            <person name="Brockman W."/>
            <person name="Butler J."/>
            <person name="Chin C."/>
            <person name="Gnerre S."/>
            <person name="Grabherr M."/>
            <person name="Kleber M."/>
            <person name="Mauceli E."/>
            <person name="MacCallum I."/>
        </authorList>
    </citation>
    <scope>NUCLEOTIDE SEQUENCE [LARGE SCALE GENOMIC DNA]</scope>
    <source>
        <strain evidence="2">TSC#14030-0811.24</strain>
        <strain evidence="4">Tucson 14030-0811.24</strain>
    </source>
</reference>
<dbReference type="Proteomes" id="UP000007798">
    <property type="component" value="Unassembled WGS sequence"/>
</dbReference>
<reference evidence="2" key="1">
    <citation type="submission" date="2006-08" db="EMBL/GenBank/DDBJ databases">
        <authorList>
            <person name="Qian G."/>
            <person name="Yu M."/>
        </authorList>
    </citation>
    <scope>NUCLEOTIDE SEQUENCE</scope>
    <source>
        <strain evidence="2">TSC#14030-0811.24</strain>
    </source>
</reference>
<gene>
    <name evidence="2" type="primary">Dwil\GK28033</name>
    <name evidence="1" type="synonym">Dwil\GK27214</name>
    <name evidence="3" type="synonym">Dwil\GK27304</name>
    <name evidence="1" type="ORF">Dwil_GK27214</name>
    <name evidence="3" type="ORF">Dwil_GK27304</name>
    <name evidence="2" type="ORF">Dwil_GK28033</name>
</gene>
<dbReference type="EMBL" id="CH966110">
    <property type="protein sequence ID" value="KRG00429.1"/>
    <property type="molecule type" value="Genomic_DNA"/>
</dbReference>
<evidence type="ECO:0000313" key="2">
    <source>
        <dbReference type="EMBL" id="KRF97415.1"/>
    </source>
</evidence>
<keyword evidence="4" id="KW-1185">Reference proteome</keyword>
<dbReference type="EMBL" id="CH962524">
    <property type="protein sequence ID" value="KRF97415.1"/>
    <property type="molecule type" value="Genomic_DNA"/>
</dbReference>
<evidence type="ECO:0000313" key="4">
    <source>
        <dbReference type="Proteomes" id="UP000007798"/>
    </source>
</evidence>
<accession>A0A0Q9WNJ5</accession>